<dbReference type="Gene3D" id="3.40.50.970">
    <property type="match status" value="1"/>
</dbReference>
<evidence type="ECO:0000256" key="2">
    <source>
        <dbReference type="ARBA" id="ARBA00023002"/>
    </source>
</evidence>
<dbReference type="EMBL" id="FMBM01000002">
    <property type="protein sequence ID" value="SCC82033.1"/>
    <property type="molecule type" value="Genomic_DNA"/>
</dbReference>
<dbReference type="GO" id="GO:0004739">
    <property type="term" value="F:pyruvate dehydrogenase (acetyl-transferring) activity"/>
    <property type="evidence" value="ECO:0007669"/>
    <property type="project" value="UniProtKB-EC"/>
</dbReference>
<comment type="function">
    <text evidence="4">The pyruvate dehydrogenase complex catalyzes the overall conversion of pyruvate to acetyl-CoA and CO(2). It contains multiple copies of three enzymatic components: pyruvate dehydrogenase (E1), dihydrolipoamide acetyltransferase (E2) and lipoamide dehydrogenase (E3).</text>
</comment>
<dbReference type="EMBL" id="LJSX01000008">
    <property type="protein sequence ID" value="KPQ11317.1"/>
    <property type="molecule type" value="Genomic_DNA"/>
</dbReference>
<evidence type="ECO:0000313" key="8">
    <source>
        <dbReference type="EMBL" id="SCC82033.1"/>
    </source>
</evidence>
<keyword evidence="3" id="KW-0786">Thiamine pyrophosphate</keyword>
<keyword evidence="10" id="KW-1185">Reference proteome</keyword>
<evidence type="ECO:0000313" key="9">
    <source>
        <dbReference type="Proteomes" id="UP000050497"/>
    </source>
</evidence>
<dbReference type="EC" id="1.2.4.1" evidence="7"/>
<reference evidence="7 9" key="1">
    <citation type="submission" date="2015-09" db="EMBL/GenBank/DDBJ databases">
        <title>Identification and resolution of microdiversity through metagenomic sequencing of parallel consortia.</title>
        <authorList>
            <person name="Nelson W.C."/>
            <person name="Romine M.F."/>
            <person name="Lindemann S.R."/>
        </authorList>
    </citation>
    <scope>NUCLEOTIDE SEQUENCE [LARGE SCALE GENOMIC DNA]</scope>
    <source>
        <strain evidence="7">HL-109</strain>
    </source>
</reference>
<comment type="catalytic activity">
    <reaction evidence="5">
        <text>N(6)-[(R)-lipoyl]-L-lysyl-[protein] + pyruvate + H(+) = N(6)-[(R)-S(8)-acetyldihydrolipoyl]-L-lysyl-[protein] + CO2</text>
        <dbReference type="Rhea" id="RHEA:19189"/>
        <dbReference type="Rhea" id="RHEA-COMP:10474"/>
        <dbReference type="Rhea" id="RHEA-COMP:10478"/>
        <dbReference type="ChEBI" id="CHEBI:15361"/>
        <dbReference type="ChEBI" id="CHEBI:15378"/>
        <dbReference type="ChEBI" id="CHEBI:16526"/>
        <dbReference type="ChEBI" id="CHEBI:83099"/>
        <dbReference type="ChEBI" id="CHEBI:83111"/>
        <dbReference type="EC" id="1.2.4.1"/>
    </reaction>
</comment>
<evidence type="ECO:0000256" key="3">
    <source>
        <dbReference type="ARBA" id="ARBA00023052"/>
    </source>
</evidence>
<dbReference type="STRING" id="1653334.GA0071312_3007"/>
<proteinExistence type="predicted"/>
<name>A0A0P7YBA8_9HYPH</name>
<evidence type="ECO:0000259" key="6">
    <source>
        <dbReference type="Pfam" id="PF00676"/>
    </source>
</evidence>
<dbReference type="Proteomes" id="UP000182800">
    <property type="component" value="Unassembled WGS sequence"/>
</dbReference>
<evidence type="ECO:0000256" key="1">
    <source>
        <dbReference type="ARBA" id="ARBA00001964"/>
    </source>
</evidence>
<dbReference type="AlphaFoldDB" id="A0A0P7YBA8"/>
<organism evidence="7 9">
    <name type="scientific">Saliniramus fredricksonii</name>
    <dbReference type="NCBI Taxonomy" id="1653334"/>
    <lineage>
        <taxon>Bacteria</taxon>
        <taxon>Pseudomonadati</taxon>
        <taxon>Pseudomonadota</taxon>
        <taxon>Alphaproteobacteria</taxon>
        <taxon>Hyphomicrobiales</taxon>
        <taxon>Salinarimonadaceae</taxon>
        <taxon>Saliniramus</taxon>
    </lineage>
</organism>
<dbReference type="PANTHER" id="PTHR11516:SF60">
    <property type="entry name" value="PYRUVATE DEHYDROGENASE E1 COMPONENT SUBUNIT ALPHA"/>
    <property type="match status" value="1"/>
</dbReference>
<sequence>MTTLQAVAGEAGANLDTDRFTAMLDMMWRIRAFEELAVRSLDEKLVLGAIHPSIGQEACAAGICCNMERADLLLSTHRGHGHTLAKGADALAMMRELFGRDGGTCGGKGGSMHIADFDVGMLGANGVVAANITIAAGAAHALKLRGEKRVVVCIFGDGAINRGPFLEGLNWAKVFDLPVLFVCEDNNFSATTHTGVMTAGPGAAARAQSLGLPARSVDGNDILAVDAATRTALAALHAGEGPQFLHCKTYRMTGHTAVDPAGYRDQAEVESWRERDPIARLGEALRLAGVSAARLEEARTKAYAEMEEVYATARDTAWPDVAGAYRDVQDCGDPQVRAFS</sequence>
<dbReference type="Proteomes" id="UP000050497">
    <property type="component" value="Unassembled WGS sequence"/>
</dbReference>
<evidence type="ECO:0000313" key="7">
    <source>
        <dbReference type="EMBL" id="KPQ11317.1"/>
    </source>
</evidence>
<evidence type="ECO:0000256" key="5">
    <source>
        <dbReference type="ARBA" id="ARBA00051231"/>
    </source>
</evidence>
<evidence type="ECO:0000256" key="4">
    <source>
        <dbReference type="ARBA" id="ARBA00025211"/>
    </source>
</evidence>
<comment type="cofactor">
    <cofactor evidence="1">
        <name>thiamine diphosphate</name>
        <dbReference type="ChEBI" id="CHEBI:58937"/>
    </cofactor>
</comment>
<keyword evidence="7" id="KW-0670">Pyruvate</keyword>
<gene>
    <name evidence="7" type="primary">pdhA</name>
    <name evidence="8" type="ORF">GA0071312_3007</name>
    <name evidence="7" type="ORF">HLUCCO17_06690</name>
</gene>
<comment type="caution">
    <text evidence="7">The sequence shown here is derived from an EMBL/GenBank/DDBJ whole genome shotgun (WGS) entry which is preliminary data.</text>
</comment>
<feature type="domain" description="Dehydrogenase E1 component" evidence="6">
    <location>
        <begin position="27"/>
        <end position="318"/>
    </location>
</feature>
<dbReference type="PANTHER" id="PTHR11516">
    <property type="entry name" value="PYRUVATE DEHYDROGENASE E1 COMPONENT, ALPHA SUBUNIT BACTERIAL AND ORGANELLAR"/>
    <property type="match status" value="1"/>
</dbReference>
<dbReference type="SUPFAM" id="SSF52518">
    <property type="entry name" value="Thiamin diphosphate-binding fold (THDP-binding)"/>
    <property type="match status" value="1"/>
</dbReference>
<dbReference type="CDD" id="cd02000">
    <property type="entry name" value="TPP_E1_PDC_ADC_BCADC"/>
    <property type="match status" value="1"/>
</dbReference>
<dbReference type="InterPro" id="IPR050642">
    <property type="entry name" value="PDH_E1_Alpha_Subunit"/>
</dbReference>
<dbReference type="RefSeq" id="WP_238947238.1">
    <property type="nucleotide sequence ID" value="NZ_FMBM01000002.1"/>
</dbReference>
<accession>A0A0P7YBA8</accession>
<evidence type="ECO:0000313" key="10">
    <source>
        <dbReference type="Proteomes" id="UP000182800"/>
    </source>
</evidence>
<dbReference type="InterPro" id="IPR001017">
    <property type="entry name" value="DH_E1"/>
</dbReference>
<dbReference type="InterPro" id="IPR029061">
    <property type="entry name" value="THDP-binding"/>
</dbReference>
<protein>
    <submittedName>
        <fullName evidence="8">Pyruvate dehydrogenase E1 component alpha subunit</fullName>
    </submittedName>
    <submittedName>
        <fullName evidence="7">Pyruvate dehydrogenase E1 component subunit alpha</fullName>
        <ecNumber evidence="7">1.2.4.1</ecNumber>
    </submittedName>
</protein>
<keyword evidence="2 7" id="KW-0560">Oxidoreductase</keyword>
<dbReference type="PATRIC" id="fig|1653334.4.peg.2413"/>
<dbReference type="GO" id="GO:0006086">
    <property type="term" value="P:pyruvate decarboxylation to acetyl-CoA"/>
    <property type="evidence" value="ECO:0007669"/>
    <property type="project" value="TreeGrafter"/>
</dbReference>
<dbReference type="Pfam" id="PF00676">
    <property type="entry name" value="E1_dh"/>
    <property type="match status" value="1"/>
</dbReference>
<reference evidence="8 10" key="2">
    <citation type="submission" date="2016-08" db="EMBL/GenBank/DDBJ databases">
        <authorList>
            <person name="Varghese N."/>
            <person name="Submissions Spin"/>
        </authorList>
    </citation>
    <scope>NUCLEOTIDE SEQUENCE [LARGE SCALE GENOMIC DNA]</scope>
    <source>
        <strain evidence="8 10">HL-109</strain>
    </source>
</reference>